<dbReference type="AlphaFoldDB" id="A0A6J5G0G0"/>
<sequence>MCDSGSTSTRRKRTRSAEPVNVAVRIPACYATLLRGLPCRFGWLAGLPVESANTPARLDDPYANEGETQTFSVNAHGSYGKLNSMTPRVNNEAGELPVNFRVLDMPEAKPLKRLPACTRTAAPT</sequence>
<evidence type="ECO:0000313" key="2">
    <source>
        <dbReference type="Proteomes" id="UP000494252"/>
    </source>
</evidence>
<gene>
    <name evidence="1" type="ORF">LMG27177_02890</name>
</gene>
<name>A0A6J5G0G0_9BURK</name>
<proteinExistence type="predicted"/>
<dbReference type="EMBL" id="CADIKI010000007">
    <property type="protein sequence ID" value="CAB3790747.1"/>
    <property type="molecule type" value="Genomic_DNA"/>
</dbReference>
<dbReference type="Proteomes" id="UP000494252">
    <property type="component" value="Unassembled WGS sequence"/>
</dbReference>
<protein>
    <submittedName>
        <fullName evidence="1">Uncharacterized protein</fullName>
    </submittedName>
</protein>
<evidence type="ECO:0000313" key="1">
    <source>
        <dbReference type="EMBL" id="CAB3790747.1"/>
    </source>
</evidence>
<reference evidence="1 2" key="1">
    <citation type="submission" date="2020-04" db="EMBL/GenBank/DDBJ databases">
        <authorList>
            <person name="De Canck E."/>
        </authorList>
    </citation>
    <scope>NUCLEOTIDE SEQUENCE [LARGE SCALE GENOMIC DNA]</scope>
    <source>
        <strain evidence="1 2">LMG 27177</strain>
    </source>
</reference>
<keyword evidence="2" id="KW-1185">Reference proteome</keyword>
<accession>A0A6J5G0G0</accession>
<organism evidence="1 2">
    <name type="scientific">Paraburkholderia fynbosensis</name>
    <dbReference type="NCBI Taxonomy" id="1200993"/>
    <lineage>
        <taxon>Bacteria</taxon>
        <taxon>Pseudomonadati</taxon>
        <taxon>Pseudomonadota</taxon>
        <taxon>Betaproteobacteria</taxon>
        <taxon>Burkholderiales</taxon>
        <taxon>Burkholderiaceae</taxon>
        <taxon>Paraburkholderia</taxon>
    </lineage>
</organism>